<evidence type="ECO:0000313" key="1">
    <source>
        <dbReference type="EMBL" id="CAI2380755.1"/>
    </source>
</evidence>
<evidence type="ECO:0000313" key="2">
    <source>
        <dbReference type="Proteomes" id="UP001295684"/>
    </source>
</evidence>
<accession>A0AAD1XZA7</accession>
<dbReference type="Proteomes" id="UP001295684">
    <property type="component" value="Unassembled WGS sequence"/>
</dbReference>
<dbReference type="AlphaFoldDB" id="A0AAD1XZA7"/>
<keyword evidence="2" id="KW-1185">Reference proteome</keyword>
<reference evidence="1" key="1">
    <citation type="submission" date="2023-07" db="EMBL/GenBank/DDBJ databases">
        <authorList>
            <consortium name="AG Swart"/>
            <person name="Singh M."/>
            <person name="Singh A."/>
            <person name="Seah K."/>
            <person name="Emmerich C."/>
        </authorList>
    </citation>
    <scope>NUCLEOTIDE SEQUENCE</scope>
    <source>
        <strain evidence="1">DP1</strain>
    </source>
</reference>
<name>A0AAD1XZA7_EUPCR</name>
<protein>
    <submittedName>
        <fullName evidence="1">Uncharacterized protein</fullName>
    </submittedName>
</protein>
<gene>
    <name evidence="1" type="ORF">ECRASSUSDP1_LOCUS22195</name>
</gene>
<dbReference type="EMBL" id="CAMPGE010022737">
    <property type="protein sequence ID" value="CAI2380755.1"/>
    <property type="molecule type" value="Genomic_DNA"/>
</dbReference>
<comment type="caution">
    <text evidence="1">The sequence shown here is derived from an EMBL/GenBank/DDBJ whole genome shotgun (WGS) entry which is preliminary data.</text>
</comment>
<organism evidence="1 2">
    <name type="scientific">Euplotes crassus</name>
    <dbReference type="NCBI Taxonomy" id="5936"/>
    <lineage>
        <taxon>Eukaryota</taxon>
        <taxon>Sar</taxon>
        <taxon>Alveolata</taxon>
        <taxon>Ciliophora</taxon>
        <taxon>Intramacronucleata</taxon>
        <taxon>Spirotrichea</taxon>
        <taxon>Hypotrichia</taxon>
        <taxon>Euplotida</taxon>
        <taxon>Euplotidae</taxon>
        <taxon>Moneuplotes</taxon>
    </lineage>
</organism>
<sequence length="101" mass="11407">MSFFYRGFNSSFGKRAFRFNRCFATMHIPNAQKQLISNYLKSQVSLPLSTGNMMSIILNNNLVLQNMVNSSLDELEESTMASTSEDLDELSKNIDVLLSLS</sequence>
<proteinExistence type="predicted"/>